<evidence type="ECO:0000313" key="2">
    <source>
        <dbReference type="EMBL" id="PMD58614.1"/>
    </source>
</evidence>
<evidence type="ECO:0000259" key="1">
    <source>
        <dbReference type="Pfam" id="PF20150"/>
    </source>
</evidence>
<dbReference type="Proteomes" id="UP000235371">
    <property type="component" value="Unassembled WGS sequence"/>
</dbReference>
<dbReference type="Pfam" id="PF20150">
    <property type="entry name" value="2EXR"/>
    <property type="match status" value="1"/>
</dbReference>
<sequence>MSPQTFFLFSLLPQEIRYQIYTLATASRVLPIYDKPSRTHAHAIPPPLLHTCQDSRLFLISSGYRLAFSSPTEPKQEPQWYNPSLDTVLVVDPGYYPPRPWLHTRFLDKDARSVRGLGVPGSCSAELVPTDQLWRRVLEVLRFFGRVEEVQLVETMEFATSWQGLETSAGVFTSFRGVQVDWVEVGIEEARGWWNGDECGVVCGRYCRAVGEWVRDGGDEMVYFRELYGRAEKMLESVGGGEKQEGRWVVPRVKSVHVMSEWGRRRLERYREKFWEARGEGGMRDVERDRPLSPCTVVFADDIEVFEDPWSGL</sequence>
<evidence type="ECO:0000313" key="3">
    <source>
        <dbReference type="Proteomes" id="UP000235371"/>
    </source>
</evidence>
<dbReference type="AlphaFoldDB" id="A0A2J6T6H5"/>
<dbReference type="InParanoid" id="A0A2J6T6H5"/>
<gene>
    <name evidence="2" type="ORF">K444DRAFT_630329</name>
</gene>
<dbReference type="GeneID" id="36591268"/>
<accession>A0A2J6T6H5</accession>
<dbReference type="RefSeq" id="XP_024735518.1">
    <property type="nucleotide sequence ID" value="XM_024883191.1"/>
</dbReference>
<keyword evidence="3" id="KW-1185">Reference proteome</keyword>
<protein>
    <recommendedName>
        <fullName evidence="1">2EXR domain-containing protein</fullName>
    </recommendedName>
</protein>
<reference evidence="2 3" key="1">
    <citation type="submission" date="2016-04" db="EMBL/GenBank/DDBJ databases">
        <title>A degradative enzymes factory behind the ericoid mycorrhizal symbiosis.</title>
        <authorList>
            <consortium name="DOE Joint Genome Institute"/>
            <person name="Martino E."/>
            <person name="Morin E."/>
            <person name="Grelet G."/>
            <person name="Kuo A."/>
            <person name="Kohler A."/>
            <person name="Daghino S."/>
            <person name="Barry K."/>
            <person name="Choi C."/>
            <person name="Cichocki N."/>
            <person name="Clum A."/>
            <person name="Copeland A."/>
            <person name="Hainaut M."/>
            <person name="Haridas S."/>
            <person name="Labutti K."/>
            <person name="Lindquist E."/>
            <person name="Lipzen A."/>
            <person name="Khouja H.-R."/>
            <person name="Murat C."/>
            <person name="Ohm R."/>
            <person name="Olson A."/>
            <person name="Spatafora J."/>
            <person name="Veneault-Fourrey C."/>
            <person name="Henrissat B."/>
            <person name="Grigoriev I."/>
            <person name="Martin F."/>
            <person name="Perotto S."/>
        </authorList>
    </citation>
    <scope>NUCLEOTIDE SEQUENCE [LARGE SCALE GENOMIC DNA]</scope>
    <source>
        <strain evidence="2 3">E</strain>
    </source>
</reference>
<feature type="domain" description="2EXR" evidence="1">
    <location>
        <begin position="6"/>
        <end position="88"/>
    </location>
</feature>
<dbReference type="OrthoDB" id="3542620at2759"/>
<organism evidence="2 3">
    <name type="scientific">Hyaloscypha bicolor E</name>
    <dbReference type="NCBI Taxonomy" id="1095630"/>
    <lineage>
        <taxon>Eukaryota</taxon>
        <taxon>Fungi</taxon>
        <taxon>Dikarya</taxon>
        <taxon>Ascomycota</taxon>
        <taxon>Pezizomycotina</taxon>
        <taxon>Leotiomycetes</taxon>
        <taxon>Helotiales</taxon>
        <taxon>Hyaloscyphaceae</taxon>
        <taxon>Hyaloscypha</taxon>
        <taxon>Hyaloscypha bicolor</taxon>
    </lineage>
</organism>
<dbReference type="PANTHER" id="PTHR35910:SF1">
    <property type="entry name" value="2EXR DOMAIN-CONTAINING PROTEIN"/>
    <property type="match status" value="1"/>
</dbReference>
<dbReference type="InterPro" id="IPR045518">
    <property type="entry name" value="2EXR"/>
</dbReference>
<name>A0A2J6T6H5_9HELO</name>
<proteinExistence type="predicted"/>
<dbReference type="EMBL" id="KZ613817">
    <property type="protein sequence ID" value="PMD58614.1"/>
    <property type="molecule type" value="Genomic_DNA"/>
</dbReference>
<dbReference type="PANTHER" id="PTHR35910">
    <property type="entry name" value="2EXR DOMAIN-CONTAINING PROTEIN"/>
    <property type="match status" value="1"/>
</dbReference>